<dbReference type="RefSeq" id="WP_095373410.1">
    <property type="nucleotide sequence ID" value="NZ_CP022983.1"/>
</dbReference>
<keyword evidence="5 7" id="KW-1133">Transmembrane helix</keyword>
<dbReference type="SUPFAM" id="SSF161098">
    <property type="entry name" value="MetI-like"/>
    <property type="match status" value="1"/>
</dbReference>
<evidence type="ECO:0000256" key="6">
    <source>
        <dbReference type="ARBA" id="ARBA00023136"/>
    </source>
</evidence>
<dbReference type="Proteomes" id="UP000215137">
    <property type="component" value="Chromosome"/>
</dbReference>
<evidence type="ECO:0000256" key="2">
    <source>
        <dbReference type="ARBA" id="ARBA00022448"/>
    </source>
</evidence>
<evidence type="ECO:0000313" key="9">
    <source>
        <dbReference type="EMBL" id="ASV69846.1"/>
    </source>
</evidence>
<feature type="transmembrane region" description="Helical" evidence="7">
    <location>
        <begin position="125"/>
        <end position="152"/>
    </location>
</feature>
<dbReference type="InterPro" id="IPR000515">
    <property type="entry name" value="MetI-like"/>
</dbReference>
<sequence length="270" mass="29381">MSKTEMTSTIPVKNKSLKIKTKKSTVWISVTSVILFLISWELISYYKLINPLFISSPIKIVEAATTLFADPRYWQHLGVSAYEFSLGFILAMAIGIPIGIFAGWNRIFNSIISPFVSALYVTPKVALLPIIIIAFGIGVASKIVVVFLMAFFPIVMSAQKAMSTLDQNLIKAARSFTASEFQIFKTIALPSTVPFLLNGIRLGLGQGLIAIVVGEMYASTAGIGYHLTHAGQNLKTAEMFVGVVVIAVSGVILTGIIGLIEKRFSSWKPE</sequence>
<feature type="transmembrane region" description="Helical" evidence="7">
    <location>
        <begin position="207"/>
        <end position="227"/>
    </location>
</feature>
<feature type="transmembrane region" description="Helical" evidence="7">
    <location>
        <begin position="25"/>
        <end position="46"/>
    </location>
</feature>
<dbReference type="InterPro" id="IPR035906">
    <property type="entry name" value="MetI-like_sf"/>
</dbReference>
<gene>
    <name evidence="9" type="ORF">CKF48_22560</name>
</gene>
<keyword evidence="10" id="KW-1185">Reference proteome</keyword>
<keyword evidence="4 7" id="KW-0812">Transmembrane</keyword>
<accession>A0A248TNR5</accession>
<feature type="transmembrane region" description="Helical" evidence="7">
    <location>
        <begin position="81"/>
        <end position="105"/>
    </location>
</feature>
<reference evidence="9 10" key="1">
    <citation type="submission" date="2017-08" db="EMBL/GenBank/DDBJ databases">
        <title>Complete Genome Sequence of Bacillus kochii Oregon-R-modENCODE STRAIN BDGP4, isolated from Drosophila melanogaster gut.</title>
        <authorList>
            <person name="Wan K.H."/>
            <person name="Yu C."/>
            <person name="Park S."/>
            <person name="Hammonds A.S."/>
            <person name="Booth B.W."/>
            <person name="Celniker S.E."/>
        </authorList>
    </citation>
    <scope>NUCLEOTIDE SEQUENCE [LARGE SCALE GENOMIC DNA]</scope>
    <source>
        <strain evidence="9 10">BDGP4</strain>
    </source>
</reference>
<evidence type="ECO:0000256" key="3">
    <source>
        <dbReference type="ARBA" id="ARBA00022475"/>
    </source>
</evidence>
<dbReference type="CDD" id="cd06261">
    <property type="entry name" value="TM_PBP2"/>
    <property type="match status" value="1"/>
</dbReference>
<dbReference type="EMBL" id="CP022983">
    <property type="protein sequence ID" value="ASV69846.1"/>
    <property type="molecule type" value="Genomic_DNA"/>
</dbReference>
<dbReference type="PROSITE" id="PS50928">
    <property type="entry name" value="ABC_TM1"/>
    <property type="match status" value="1"/>
</dbReference>
<evidence type="ECO:0000256" key="1">
    <source>
        <dbReference type="ARBA" id="ARBA00004651"/>
    </source>
</evidence>
<dbReference type="GO" id="GO:0055085">
    <property type="term" value="P:transmembrane transport"/>
    <property type="evidence" value="ECO:0007669"/>
    <property type="project" value="InterPro"/>
</dbReference>
<feature type="transmembrane region" description="Helical" evidence="7">
    <location>
        <begin position="239"/>
        <end position="260"/>
    </location>
</feature>
<dbReference type="KEGG" id="bko:CKF48_22560"/>
<evidence type="ECO:0000313" key="10">
    <source>
        <dbReference type="Proteomes" id="UP000215137"/>
    </source>
</evidence>
<dbReference type="PANTHER" id="PTHR30151:SF0">
    <property type="entry name" value="ABC TRANSPORTER PERMEASE PROTEIN MJ0413-RELATED"/>
    <property type="match status" value="1"/>
</dbReference>
<evidence type="ECO:0000256" key="5">
    <source>
        <dbReference type="ARBA" id="ARBA00022989"/>
    </source>
</evidence>
<dbReference type="Pfam" id="PF00528">
    <property type="entry name" value="BPD_transp_1"/>
    <property type="match status" value="1"/>
</dbReference>
<keyword evidence="2 7" id="KW-0813">Transport</keyword>
<keyword evidence="6 7" id="KW-0472">Membrane</keyword>
<comment type="similarity">
    <text evidence="7">Belongs to the binding-protein-dependent transport system permease family.</text>
</comment>
<organism evidence="9 10">
    <name type="scientific">Cytobacillus kochii</name>
    <dbReference type="NCBI Taxonomy" id="859143"/>
    <lineage>
        <taxon>Bacteria</taxon>
        <taxon>Bacillati</taxon>
        <taxon>Bacillota</taxon>
        <taxon>Bacilli</taxon>
        <taxon>Bacillales</taxon>
        <taxon>Bacillaceae</taxon>
        <taxon>Cytobacillus</taxon>
    </lineage>
</organism>
<dbReference type="AlphaFoldDB" id="A0A248TNR5"/>
<feature type="domain" description="ABC transmembrane type-1" evidence="8">
    <location>
        <begin position="77"/>
        <end position="261"/>
    </location>
</feature>
<proteinExistence type="inferred from homology"/>
<comment type="subcellular location">
    <subcellularLocation>
        <location evidence="1 7">Cell membrane</location>
        <topology evidence="1 7">Multi-pass membrane protein</topology>
    </subcellularLocation>
</comment>
<evidence type="ECO:0000256" key="7">
    <source>
        <dbReference type="RuleBase" id="RU363032"/>
    </source>
</evidence>
<dbReference type="Gene3D" id="1.10.3720.10">
    <property type="entry name" value="MetI-like"/>
    <property type="match status" value="1"/>
</dbReference>
<protein>
    <recommendedName>
        <fullName evidence="8">ABC transmembrane type-1 domain-containing protein</fullName>
    </recommendedName>
</protein>
<dbReference type="OrthoDB" id="9804353at2"/>
<evidence type="ECO:0000259" key="8">
    <source>
        <dbReference type="PROSITE" id="PS50928"/>
    </source>
</evidence>
<keyword evidence="3" id="KW-1003">Cell membrane</keyword>
<evidence type="ECO:0000256" key="4">
    <source>
        <dbReference type="ARBA" id="ARBA00022692"/>
    </source>
</evidence>
<dbReference type="PANTHER" id="PTHR30151">
    <property type="entry name" value="ALKANE SULFONATE ABC TRANSPORTER-RELATED, MEMBRANE SUBUNIT"/>
    <property type="match status" value="1"/>
</dbReference>
<name>A0A248TNR5_9BACI</name>
<dbReference type="GO" id="GO:0005886">
    <property type="term" value="C:plasma membrane"/>
    <property type="evidence" value="ECO:0007669"/>
    <property type="project" value="UniProtKB-SubCell"/>
</dbReference>